<comment type="caution">
    <text evidence="1">The sequence shown here is derived from an EMBL/GenBank/DDBJ whole genome shotgun (WGS) entry which is preliminary data.</text>
</comment>
<accession>A0A9X2ZNP1</accession>
<organism evidence="1 2">
    <name type="scientific">Salinibacter ruber</name>
    <dbReference type="NCBI Taxonomy" id="146919"/>
    <lineage>
        <taxon>Bacteria</taxon>
        <taxon>Pseudomonadati</taxon>
        <taxon>Rhodothermota</taxon>
        <taxon>Rhodothermia</taxon>
        <taxon>Rhodothermales</taxon>
        <taxon>Salinibacteraceae</taxon>
        <taxon>Salinibacter</taxon>
    </lineage>
</organism>
<gene>
    <name evidence="1" type="ORF">GGP82_002895</name>
</gene>
<sequence>MDNVKSLDGQEQARTIENEEPIIETGRFEVYEKGNRGKIDGDLYRKFGEIAQDLGREYMRAFTVDEVTHDGAMETIEMDFTVDTVGYVILDKSTLLSHAIIAPELVEMDFAEHLNLTIEFLQSFDDRQANKRADVYEELLDDLDKEPVEGTEMELA</sequence>
<dbReference type="AlphaFoldDB" id="A0A9X2ZNP1"/>
<proteinExistence type="predicted"/>
<dbReference type="EMBL" id="JANTYZ010000011">
    <property type="protein sequence ID" value="MCS3866322.1"/>
    <property type="molecule type" value="Genomic_DNA"/>
</dbReference>
<dbReference type="RefSeq" id="WP_112904263.1">
    <property type="nucleotide sequence ID" value="NZ_CALTSG010000003.1"/>
</dbReference>
<dbReference type="Proteomes" id="UP001155034">
    <property type="component" value="Unassembled WGS sequence"/>
</dbReference>
<evidence type="ECO:0000313" key="1">
    <source>
        <dbReference type="EMBL" id="MCS3866322.1"/>
    </source>
</evidence>
<name>A0A9X2ZNP1_9BACT</name>
<evidence type="ECO:0000313" key="2">
    <source>
        <dbReference type="Proteomes" id="UP001155034"/>
    </source>
</evidence>
<reference evidence="1" key="1">
    <citation type="submission" date="2022-08" db="EMBL/GenBank/DDBJ databases">
        <title>Genomic Encyclopedia of Type Strains, Phase V (KMG-V): Genome sequencing to study the core and pangenomes of soil and plant-associated prokaryotes.</title>
        <authorList>
            <person name="Whitman W."/>
        </authorList>
    </citation>
    <scope>NUCLEOTIDE SEQUENCE</scope>
    <source>
        <strain evidence="1">SP2016B</strain>
    </source>
</reference>
<protein>
    <submittedName>
        <fullName evidence="1">Uncharacterized protein</fullName>
    </submittedName>
</protein>